<evidence type="ECO:0000256" key="1">
    <source>
        <dbReference type="ARBA" id="ARBA00023015"/>
    </source>
</evidence>
<dbReference type="PANTHER" id="PTHR46266">
    <property type="entry name" value="TRANSCRIPTION FACTOR TT8"/>
    <property type="match status" value="1"/>
</dbReference>
<evidence type="ECO:0000259" key="4">
    <source>
        <dbReference type="Pfam" id="PF14215"/>
    </source>
</evidence>
<keyword evidence="6" id="KW-1185">Reference proteome</keyword>
<dbReference type="EMBL" id="BSYR01000026">
    <property type="protein sequence ID" value="GMI94855.1"/>
    <property type="molecule type" value="Genomic_DNA"/>
</dbReference>
<comment type="caution">
    <text evidence="5">The sequence shown here is derived from an EMBL/GenBank/DDBJ whole genome shotgun (WGS) entry which is preliminary data.</text>
</comment>
<evidence type="ECO:0000313" key="5">
    <source>
        <dbReference type="EMBL" id="GMI94855.1"/>
    </source>
</evidence>
<evidence type="ECO:0000256" key="3">
    <source>
        <dbReference type="ARBA" id="ARBA00023163"/>
    </source>
</evidence>
<reference evidence="5" key="1">
    <citation type="submission" date="2023-05" db="EMBL/GenBank/DDBJ databases">
        <title>Genome and transcriptome analyses reveal genes involved in the formation of fine ridges on petal epidermal cells in Hibiscus trionum.</title>
        <authorList>
            <person name="Koshimizu S."/>
            <person name="Masuda S."/>
            <person name="Ishii T."/>
            <person name="Shirasu K."/>
            <person name="Hoshino A."/>
            <person name="Arita M."/>
        </authorList>
    </citation>
    <scope>NUCLEOTIDE SEQUENCE</scope>
    <source>
        <strain evidence="5">Hamamatsu line</strain>
    </source>
</reference>
<keyword evidence="2" id="KW-0010">Activator</keyword>
<keyword evidence="3" id="KW-0804">Transcription</keyword>
<dbReference type="Proteomes" id="UP001165190">
    <property type="component" value="Unassembled WGS sequence"/>
</dbReference>
<evidence type="ECO:0000313" key="6">
    <source>
        <dbReference type="Proteomes" id="UP001165190"/>
    </source>
</evidence>
<gene>
    <name evidence="5" type="ORF">HRI_003154800</name>
</gene>
<evidence type="ECO:0000256" key="2">
    <source>
        <dbReference type="ARBA" id="ARBA00023159"/>
    </source>
</evidence>
<protein>
    <submittedName>
        <fullName evidence="5">GLABRA 3, GLABROUS 3</fullName>
    </submittedName>
</protein>
<accession>A0A9W7IHK6</accession>
<dbReference type="PANTHER" id="PTHR46266:SF1">
    <property type="entry name" value="TRANSCRIPTION FACTOR MYC1"/>
    <property type="match status" value="1"/>
</dbReference>
<keyword evidence="1" id="KW-0805">Transcription regulation</keyword>
<dbReference type="OrthoDB" id="1000111at2759"/>
<proteinExistence type="predicted"/>
<feature type="domain" description="Transcription factor MYC/MYB N-terminal" evidence="4">
    <location>
        <begin position="16"/>
        <end position="93"/>
    </location>
</feature>
<sequence>MTNAVKSQVGVVPENLRKQLAVAVRSIQWSYAIFWSLSATQQGYFSLQWGDGYYNGDIKTRKTVQAMELKAADKIGLQRSEQLRQLYESLLEGETD</sequence>
<dbReference type="InterPro" id="IPR025610">
    <property type="entry name" value="MYC/MYB_N"/>
</dbReference>
<dbReference type="Pfam" id="PF14215">
    <property type="entry name" value="bHLH-MYC_N"/>
    <property type="match status" value="1"/>
</dbReference>
<name>A0A9W7IHK6_HIBTR</name>
<dbReference type="AlphaFoldDB" id="A0A9W7IHK6"/>
<organism evidence="5 6">
    <name type="scientific">Hibiscus trionum</name>
    <name type="common">Flower of an hour</name>
    <dbReference type="NCBI Taxonomy" id="183268"/>
    <lineage>
        <taxon>Eukaryota</taxon>
        <taxon>Viridiplantae</taxon>
        <taxon>Streptophyta</taxon>
        <taxon>Embryophyta</taxon>
        <taxon>Tracheophyta</taxon>
        <taxon>Spermatophyta</taxon>
        <taxon>Magnoliopsida</taxon>
        <taxon>eudicotyledons</taxon>
        <taxon>Gunneridae</taxon>
        <taxon>Pentapetalae</taxon>
        <taxon>rosids</taxon>
        <taxon>malvids</taxon>
        <taxon>Malvales</taxon>
        <taxon>Malvaceae</taxon>
        <taxon>Malvoideae</taxon>
        <taxon>Hibiscus</taxon>
    </lineage>
</organism>